<dbReference type="EMBL" id="RPOK01000001">
    <property type="protein sequence ID" value="RPJ68348.1"/>
    <property type="molecule type" value="Genomic_DNA"/>
</dbReference>
<evidence type="ECO:0000313" key="3">
    <source>
        <dbReference type="Proteomes" id="UP000275281"/>
    </source>
</evidence>
<reference evidence="2 3" key="1">
    <citation type="submission" date="2018-11" db="EMBL/GenBank/DDBJ databases">
        <authorList>
            <person name="Ye M.-Q."/>
            <person name="Du Z.-J."/>
        </authorList>
    </citation>
    <scope>NUCLEOTIDE SEQUENCE [LARGE SCALE GENOMIC DNA]</scope>
    <source>
        <strain evidence="2 3">U0105</strain>
    </source>
</reference>
<dbReference type="InterPro" id="IPR011990">
    <property type="entry name" value="TPR-like_helical_dom_sf"/>
</dbReference>
<dbReference type="OrthoDB" id="192575at2"/>
<evidence type="ECO:0000313" key="2">
    <source>
        <dbReference type="EMBL" id="RPJ68348.1"/>
    </source>
</evidence>
<protein>
    <submittedName>
        <fullName evidence="2">Uncharacterized protein</fullName>
    </submittedName>
</protein>
<gene>
    <name evidence="2" type="ORF">DRW07_02760</name>
</gene>
<dbReference type="RefSeq" id="WP_124026349.1">
    <property type="nucleotide sequence ID" value="NZ_JBHRSN010000005.1"/>
</dbReference>
<accession>A0A3N5ZDR9</accession>
<feature type="repeat" description="TPR" evidence="1">
    <location>
        <begin position="173"/>
        <end position="206"/>
    </location>
</feature>
<comment type="caution">
    <text evidence="2">The sequence shown here is derived from an EMBL/GenBank/DDBJ whole genome shotgun (WGS) entry which is preliminary data.</text>
</comment>
<keyword evidence="3" id="KW-1185">Reference proteome</keyword>
<organism evidence="2 3">
    <name type="scientific">Alteromonas sediminis</name>
    <dbReference type="NCBI Taxonomy" id="2259342"/>
    <lineage>
        <taxon>Bacteria</taxon>
        <taxon>Pseudomonadati</taxon>
        <taxon>Pseudomonadota</taxon>
        <taxon>Gammaproteobacteria</taxon>
        <taxon>Alteromonadales</taxon>
        <taxon>Alteromonadaceae</taxon>
        <taxon>Alteromonas/Salinimonas group</taxon>
        <taxon>Alteromonas</taxon>
    </lineage>
</organism>
<dbReference type="Pfam" id="PF13181">
    <property type="entry name" value="TPR_8"/>
    <property type="match status" value="1"/>
</dbReference>
<evidence type="ECO:0000256" key="1">
    <source>
        <dbReference type="PROSITE-ProRule" id="PRU00339"/>
    </source>
</evidence>
<keyword evidence="1" id="KW-0802">TPR repeat</keyword>
<name>A0A3N5ZDR9_9ALTE</name>
<sequence>MRSIFYATLLFVICAHGVSGEVNGNTASALTQAKAAMGTDLDRAEALIEKALADTPNDADVQFTCGRIMGKQAENAIFSALSYAKKSLRCLQRAVTLQPHNTDYRKALMHFYLGVPGIAGGDKALAWQQVEQIATIDSLQGVKAELSYYRETEQSSQYEQLLATSRDTYPDHAEFHYRYGLVLQQKQQYGEAMDMFEHAINAPEDDDNTFVMNAYYQIGRTAVFSEQQVDNGIKALNHYLTQTLDSRRLPEKHWAHFRLAQLHDLAGNESMKKQHFTLASESNDKALQRELRKRNH</sequence>
<dbReference type="PROSITE" id="PS50005">
    <property type="entry name" value="TPR"/>
    <property type="match status" value="1"/>
</dbReference>
<proteinExistence type="predicted"/>
<dbReference type="InterPro" id="IPR019734">
    <property type="entry name" value="TPR_rpt"/>
</dbReference>
<dbReference type="SUPFAM" id="SSF48452">
    <property type="entry name" value="TPR-like"/>
    <property type="match status" value="2"/>
</dbReference>
<dbReference type="AlphaFoldDB" id="A0A3N5ZDR9"/>
<dbReference type="Gene3D" id="1.25.40.10">
    <property type="entry name" value="Tetratricopeptide repeat domain"/>
    <property type="match status" value="2"/>
</dbReference>
<dbReference type="Proteomes" id="UP000275281">
    <property type="component" value="Unassembled WGS sequence"/>
</dbReference>